<evidence type="ECO:0000313" key="9">
    <source>
        <dbReference type="EMBL" id="TMJ12361.1"/>
    </source>
</evidence>
<keyword evidence="4 6" id="KW-0720">Serine protease</keyword>
<dbReference type="PROSITE" id="PS51892">
    <property type="entry name" value="SUBTILASE"/>
    <property type="match status" value="1"/>
</dbReference>
<proteinExistence type="inferred from homology"/>
<feature type="active site" description="Charge relay system" evidence="5 6">
    <location>
        <position position="450"/>
    </location>
</feature>
<evidence type="ECO:0000256" key="4">
    <source>
        <dbReference type="ARBA" id="ARBA00022825"/>
    </source>
</evidence>
<reference evidence="9 10" key="1">
    <citation type="journal article" date="2019" name="Nat. Microbiol.">
        <title>Mediterranean grassland soil C-N compound turnover is dependent on rainfall and depth, and is mediated by genomically divergent microorganisms.</title>
        <authorList>
            <person name="Diamond S."/>
            <person name="Andeer P.F."/>
            <person name="Li Z."/>
            <person name="Crits-Christoph A."/>
            <person name="Burstein D."/>
            <person name="Anantharaman K."/>
            <person name="Lane K.R."/>
            <person name="Thomas B.C."/>
            <person name="Pan C."/>
            <person name="Northen T.R."/>
            <person name="Banfield J.F."/>
        </authorList>
    </citation>
    <scope>NUCLEOTIDE SEQUENCE [LARGE SCALE GENOMIC DNA]</scope>
    <source>
        <strain evidence="9">NP_1</strain>
    </source>
</reference>
<evidence type="ECO:0000256" key="7">
    <source>
        <dbReference type="RuleBase" id="RU003355"/>
    </source>
</evidence>
<evidence type="ECO:0000256" key="1">
    <source>
        <dbReference type="ARBA" id="ARBA00011073"/>
    </source>
</evidence>
<dbReference type="PANTHER" id="PTHR43806:SF11">
    <property type="entry name" value="CEREVISIN-RELATED"/>
    <property type="match status" value="1"/>
</dbReference>
<dbReference type="InterPro" id="IPR000209">
    <property type="entry name" value="Peptidase_S8/S53_dom"/>
</dbReference>
<protein>
    <recommendedName>
        <fullName evidence="8">Peptidase S8/S53 domain-containing protein</fullName>
    </recommendedName>
</protein>
<comment type="caution">
    <text evidence="9">The sequence shown here is derived from an EMBL/GenBank/DDBJ whole genome shotgun (WGS) entry which is preliminary data.</text>
</comment>
<evidence type="ECO:0000313" key="10">
    <source>
        <dbReference type="Proteomes" id="UP000315217"/>
    </source>
</evidence>
<dbReference type="GO" id="GO:0006508">
    <property type="term" value="P:proteolysis"/>
    <property type="evidence" value="ECO:0007669"/>
    <property type="project" value="UniProtKB-KW"/>
</dbReference>
<evidence type="ECO:0000256" key="5">
    <source>
        <dbReference type="PIRSR" id="PIRSR615500-1"/>
    </source>
</evidence>
<feature type="active site" description="Charge relay system" evidence="5 6">
    <location>
        <position position="208"/>
    </location>
</feature>
<evidence type="ECO:0000259" key="8">
    <source>
        <dbReference type="Pfam" id="PF00082"/>
    </source>
</evidence>
<keyword evidence="3 6" id="KW-0378">Hydrolase</keyword>
<dbReference type="PROSITE" id="PS00136">
    <property type="entry name" value="SUBTILASE_ASP"/>
    <property type="match status" value="1"/>
</dbReference>
<dbReference type="SUPFAM" id="SSF52743">
    <property type="entry name" value="Subtilisin-like"/>
    <property type="match status" value="1"/>
</dbReference>
<accession>A0A537LWG7</accession>
<keyword evidence="2 6" id="KW-0645">Protease</keyword>
<gene>
    <name evidence="9" type="ORF">E6G98_03045</name>
</gene>
<evidence type="ECO:0000256" key="3">
    <source>
        <dbReference type="ARBA" id="ARBA00022801"/>
    </source>
</evidence>
<dbReference type="Pfam" id="PF00082">
    <property type="entry name" value="Peptidase_S8"/>
    <property type="match status" value="1"/>
</dbReference>
<dbReference type="Gene3D" id="3.40.50.200">
    <property type="entry name" value="Peptidase S8/S53 domain"/>
    <property type="match status" value="1"/>
</dbReference>
<dbReference type="InterPro" id="IPR023827">
    <property type="entry name" value="Peptidase_S8_Asp-AS"/>
</dbReference>
<dbReference type="EMBL" id="VBAI01000027">
    <property type="protein sequence ID" value="TMJ12361.1"/>
    <property type="molecule type" value="Genomic_DNA"/>
</dbReference>
<dbReference type="InterPro" id="IPR050131">
    <property type="entry name" value="Peptidase_S8_subtilisin-like"/>
</dbReference>
<dbReference type="InterPro" id="IPR036852">
    <property type="entry name" value="Peptidase_S8/S53_dom_sf"/>
</dbReference>
<dbReference type="PRINTS" id="PR00723">
    <property type="entry name" value="SUBTILISIN"/>
</dbReference>
<dbReference type="PANTHER" id="PTHR43806">
    <property type="entry name" value="PEPTIDASE S8"/>
    <property type="match status" value="1"/>
</dbReference>
<dbReference type="InterPro" id="IPR023828">
    <property type="entry name" value="Peptidase_S8_Ser-AS"/>
</dbReference>
<feature type="active site" description="Charge relay system" evidence="5 6">
    <location>
        <position position="161"/>
    </location>
</feature>
<dbReference type="InterPro" id="IPR022398">
    <property type="entry name" value="Peptidase_S8_His-AS"/>
</dbReference>
<dbReference type="PROSITE" id="PS00137">
    <property type="entry name" value="SUBTILASE_HIS"/>
    <property type="match status" value="1"/>
</dbReference>
<dbReference type="GO" id="GO:0004252">
    <property type="term" value="F:serine-type endopeptidase activity"/>
    <property type="evidence" value="ECO:0007669"/>
    <property type="project" value="UniProtKB-UniRule"/>
</dbReference>
<dbReference type="PROSITE" id="PS00138">
    <property type="entry name" value="SUBTILASE_SER"/>
    <property type="match status" value="1"/>
</dbReference>
<dbReference type="InterPro" id="IPR015500">
    <property type="entry name" value="Peptidase_S8_subtilisin-rel"/>
</dbReference>
<evidence type="ECO:0000256" key="2">
    <source>
        <dbReference type="ARBA" id="ARBA00022670"/>
    </source>
</evidence>
<name>A0A537LWG7_9BACT</name>
<comment type="similarity">
    <text evidence="1 6 7">Belongs to the peptidase S8 family.</text>
</comment>
<dbReference type="Proteomes" id="UP000315217">
    <property type="component" value="Unassembled WGS sequence"/>
</dbReference>
<dbReference type="AlphaFoldDB" id="A0A537LWG7"/>
<feature type="domain" description="Peptidase S8/S53" evidence="8">
    <location>
        <begin position="153"/>
        <end position="495"/>
    </location>
</feature>
<organism evidence="9 10">
    <name type="scientific">Candidatus Segetimicrobium genomatis</name>
    <dbReference type="NCBI Taxonomy" id="2569760"/>
    <lineage>
        <taxon>Bacteria</taxon>
        <taxon>Bacillati</taxon>
        <taxon>Candidatus Sysuimicrobiota</taxon>
        <taxon>Candidatus Sysuimicrobiia</taxon>
        <taxon>Candidatus Sysuimicrobiales</taxon>
        <taxon>Candidatus Segetimicrobiaceae</taxon>
        <taxon>Candidatus Segetimicrobium</taxon>
    </lineage>
</organism>
<evidence type="ECO:0000256" key="6">
    <source>
        <dbReference type="PROSITE-ProRule" id="PRU01240"/>
    </source>
</evidence>
<sequence length="512" mass="53565">MRAVVVGCVSFVVGLLVLGVFPHPSPAQTAETQRRFVVLFKGARIPPGAGSLIESAGGKLARIFPEVGIAVAISDSPTFSDVLSRSGPVDAVGEDREHPLPAQYAAEFEPEASGSALAFAPDPSKDDLYFLRQWHIRRVRADVAWAAGVTGSSDIVVAIIDTGVASNHPDLIPNLRFSNCFSQAGRKDEDCVSYPSILFNLQNTGGAHGTMVAGIVAAAFGHGRVVGVGPNLSIASYNVFREDPITHQPIASESAIFAAMLDAATLDPLTHRTRAQVINLSLGSLILRPQDNALWKAWNRVVSQVVRQGVTIVASAGNEGISTNGPVAHVPSDVPQVISIGATGIRPCPFVPDPQHVPFDVLGTVFRLMDDTIREVPYSDFGAAVDLVAPGGDSGSLILPQCFRPNTTLPEPRTSWGIQSTAVMSALGCATTVPLPTCATGYLRGPFGTSFAAPHVAGVVGLMLSQNPNLNPHQVAAILKRTAQPLGDRQEFGHGMVDAAAAVDAATAAVAP</sequence>